<protein>
    <submittedName>
        <fullName evidence="2">Uncharacterized protein</fullName>
    </submittedName>
</protein>
<accession>A0A0B6Y2X5</accession>
<gene>
    <name evidence="2" type="primary">ORF11366</name>
</gene>
<organism evidence="2">
    <name type="scientific">Arion vulgaris</name>
    <dbReference type="NCBI Taxonomy" id="1028688"/>
    <lineage>
        <taxon>Eukaryota</taxon>
        <taxon>Metazoa</taxon>
        <taxon>Spiralia</taxon>
        <taxon>Lophotrochozoa</taxon>
        <taxon>Mollusca</taxon>
        <taxon>Gastropoda</taxon>
        <taxon>Heterobranchia</taxon>
        <taxon>Euthyneura</taxon>
        <taxon>Panpulmonata</taxon>
        <taxon>Eupulmonata</taxon>
        <taxon>Stylommatophora</taxon>
        <taxon>Helicina</taxon>
        <taxon>Arionoidea</taxon>
        <taxon>Arionidae</taxon>
        <taxon>Arion</taxon>
    </lineage>
</organism>
<feature type="region of interest" description="Disordered" evidence="1">
    <location>
        <begin position="50"/>
        <end position="91"/>
    </location>
</feature>
<evidence type="ECO:0000313" key="2">
    <source>
        <dbReference type="EMBL" id="CEK50662.1"/>
    </source>
</evidence>
<feature type="non-terminal residue" evidence="2">
    <location>
        <position position="91"/>
    </location>
</feature>
<feature type="compositionally biased region" description="Polar residues" evidence="1">
    <location>
        <begin position="80"/>
        <end position="91"/>
    </location>
</feature>
<proteinExistence type="predicted"/>
<feature type="compositionally biased region" description="Basic and acidic residues" evidence="1">
    <location>
        <begin position="50"/>
        <end position="60"/>
    </location>
</feature>
<name>A0A0B6Y2X5_9EUPU</name>
<reference evidence="2" key="1">
    <citation type="submission" date="2014-12" db="EMBL/GenBank/DDBJ databases">
        <title>Insight into the proteome of Arion vulgaris.</title>
        <authorList>
            <person name="Aradska J."/>
            <person name="Bulat T."/>
            <person name="Smidak R."/>
            <person name="Sarate P."/>
            <person name="Gangsoo J."/>
            <person name="Sialana F."/>
            <person name="Bilban M."/>
            <person name="Lubec G."/>
        </authorList>
    </citation>
    <scope>NUCLEOTIDE SEQUENCE</scope>
    <source>
        <tissue evidence="2">Skin</tissue>
    </source>
</reference>
<dbReference type="AlphaFoldDB" id="A0A0B6Y2X5"/>
<evidence type="ECO:0000256" key="1">
    <source>
        <dbReference type="SAM" id="MobiDB-lite"/>
    </source>
</evidence>
<sequence length="91" mass="10918">PFQKIYKFPTSQTRIQRNKNIAETKLLNDENIKIDHHDREQYNIDKLARKQSDIHDSVPEEKEDFESRPLTLYGRKNLDTQHSSITNDRHE</sequence>
<dbReference type="EMBL" id="HACG01003797">
    <property type="protein sequence ID" value="CEK50662.1"/>
    <property type="molecule type" value="Transcribed_RNA"/>
</dbReference>
<feature type="non-terminal residue" evidence="2">
    <location>
        <position position="1"/>
    </location>
</feature>